<keyword evidence="2" id="KW-0233">DNA recombination</keyword>
<dbReference type="Gene3D" id="1.10.150.130">
    <property type="match status" value="1"/>
</dbReference>
<feature type="compositionally biased region" description="Polar residues" evidence="3">
    <location>
        <begin position="431"/>
        <end position="442"/>
    </location>
</feature>
<accession>A0AA89C074</accession>
<feature type="non-terminal residue" evidence="5">
    <location>
        <position position="1"/>
    </location>
</feature>
<dbReference type="SUPFAM" id="SSF56672">
    <property type="entry name" value="DNA/RNA polymerases"/>
    <property type="match status" value="1"/>
</dbReference>
<dbReference type="GO" id="GO:0006310">
    <property type="term" value="P:DNA recombination"/>
    <property type="evidence" value="ECO:0007669"/>
    <property type="project" value="UniProtKB-KW"/>
</dbReference>
<dbReference type="EMBL" id="VSWD01000005">
    <property type="protein sequence ID" value="KAK3103125.1"/>
    <property type="molecule type" value="Genomic_DNA"/>
</dbReference>
<dbReference type="InterPro" id="IPR002104">
    <property type="entry name" value="Integrase_catalytic"/>
</dbReference>
<comment type="caution">
    <text evidence="5">The sequence shown here is derived from an EMBL/GenBank/DDBJ whole genome shotgun (WGS) entry which is preliminary data.</text>
</comment>
<feature type="domain" description="Tyr recombinase" evidence="4">
    <location>
        <begin position="764"/>
        <end position="972"/>
    </location>
</feature>
<dbReference type="InterPro" id="IPR016186">
    <property type="entry name" value="C-type_lectin-like/link_sf"/>
</dbReference>
<dbReference type="InterPro" id="IPR010998">
    <property type="entry name" value="Integrase_recombinase_N"/>
</dbReference>
<feature type="region of interest" description="Disordered" evidence="3">
    <location>
        <begin position="382"/>
        <end position="401"/>
    </location>
</feature>
<protein>
    <recommendedName>
        <fullName evidence="4">Tyr recombinase domain-containing protein</fullName>
    </recommendedName>
</protein>
<dbReference type="SUPFAM" id="SSF56436">
    <property type="entry name" value="C-type lectin-like"/>
    <property type="match status" value="1"/>
</dbReference>
<organism evidence="5 6">
    <name type="scientific">Pinctada imbricata</name>
    <name type="common">Atlantic pearl-oyster</name>
    <name type="synonym">Pinctada martensii</name>
    <dbReference type="NCBI Taxonomy" id="66713"/>
    <lineage>
        <taxon>Eukaryota</taxon>
        <taxon>Metazoa</taxon>
        <taxon>Spiralia</taxon>
        <taxon>Lophotrochozoa</taxon>
        <taxon>Mollusca</taxon>
        <taxon>Bivalvia</taxon>
        <taxon>Autobranchia</taxon>
        <taxon>Pteriomorphia</taxon>
        <taxon>Pterioida</taxon>
        <taxon>Pterioidea</taxon>
        <taxon>Pteriidae</taxon>
        <taxon>Pinctada</taxon>
    </lineage>
</organism>
<dbReference type="InterPro" id="IPR013762">
    <property type="entry name" value="Integrase-like_cat_sf"/>
</dbReference>
<dbReference type="AlphaFoldDB" id="A0AA89C074"/>
<feature type="region of interest" description="Disordered" evidence="3">
    <location>
        <begin position="413"/>
        <end position="454"/>
    </location>
</feature>
<feature type="region of interest" description="Disordered" evidence="3">
    <location>
        <begin position="286"/>
        <end position="308"/>
    </location>
</feature>
<reference evidence="5" key="1">
    <citation type="submission" date="2019-08" db="EMBL/GenBank/DDBJ databases">
        <title>The improved chromosome-level genome for the pearl oyster Pinctada fucata martensii using PacBio sequencing and Hi-C.</title>
        <authorList>
            <person name="Zheng Z."/>
        </authorList>
    </citation>
    <scope>NUCLEOTIDE SEQUENCE</scope>
    <source>
        <strain evidence="5">ZZ-2019</strain>
        <tissue evidence="5">Adductor muscle</tissue>
    </source>
</reference>
<keyword evidence="6" id="KW-1185">Reference proteome</keyword>
<name>A0AA89C074_PINIB</name>
<dbReference type="Pfam" id="PF00589">
    <property type="entry name" value="Phage_integrase"/>
    <property type="match status" value="1"/>
</dbReference>
<dbReference type="SUPFAM" id="SSF47823">
    <property type="entry name" value="lambda integrase-like, N-terminal domain"/>
    <property type="match status" value="1"/>
</dbReference>
<keyword evidence="1" id="KW-0238">DNA-binding</keyword>
<dbReference type="InterPro" id="IPR043502">
    <property type="entry name" value="DNA/RNA_pol_sf"/>
</dbReference>
<gene>
    <name evidence="5" type="ORF">FSP39_016680</name>
</gene>
<evidence type="ECO:0000256" key="3">
    <source>
        <dbReference type="SAM" id="MobiDB-lite"/>
    </source>
</evidence>
<feature type="compositionally biased region" description="Polar residues" evidence="3">
    <location>
        <begin position="609"/>
        <end position="648"/>
    </location>
</feature>
<dbReference type="GO" id="GO:0015074">
    <property type="term" value="P:DNA integration"/>
    <property type="evidence" value="ECO:0007669"/>
    <property type="project" value="InterPro"/>
</dbReference>
<dbReference type="SUPFAM" id="SSF56349">
    <property type="entry name" value="DNA breaking-rejoining enzymes"/>
    <property type="match status" value="1"/>
</dbReference>
<dbReference type="Gene3D" id="1.10.443.10">
    <property type="entry name" value="Intergrase catalytic core"/>
    <property type="match status" value="1"/>
</dbReference>
<sequence length="975" mass="110628">VCDPGWLPYGDHCYFMVKQKKNWYGAKSNCDSMGSYLVRVNGIEENEWIKMQIRSTEAVKGVKLDFVEIPTQLNIPFQYTGSPENASLIAQEVKDLQEKNAVQVSDTNVIGFVSTIFLVQKKGGGLRPVINLRQLNHFLRYEHFKMEGIHLLQNLLIKKRFSGEIRLKGCVSYSPYLGRTSSFSQISVAKPDSGIQFPSIRSVGSPKNFHKTNENPHRVLKTPRLQINLLPGRHFDHEPKCSGSKTRSEFNDSCSYISGVRNKLQEIRVGTLPMSRVSGISDKYQRLDTKSPSDQDQRHTEKLSEMSRSKTGFCSSNFRNNRKIVSLRKGYISRSSPLPFSSNVENRRLISPWRLRLLDRTKPRGEKRTKVVGSEHRSLEWKKDNSAKSRVSYRDRRQSDGLGRCLSKCQNRRSVDESRIKSSHKCKRVNGNFSRSPIVSTGQRKHTRSHKNRQYNRRSTYKKTGRHGVKAMYSYHTRSLAMVPREKNFPPGRISTRRLKRDRRLGESSFTRQKQLGTRHKCLPVDKSDSRSVLNRSIRRPYKLSNRHIHELVSRSGRNRNKRVTSPVARQEGVCVSSVLSDQSMHSENSIGAMRDSAGDSCVADASLVSPSSEHVDQASSVTSGDRNASNLPNRGNSSPGAESNITTNRLEVIGGRYESIGLSENVRSLILGSCRNGTNRAYQSAWSKWVGWCRERQITPFSASLSQFLEYLSWLCENNFEYRTINVHRSAISTVLTHVDGTPMGQHFLTSKLMKGIYNKIPPKPKYQQIWDLDKVLSYLNSLETNDKLHIKVLSKKLAFLLAVVSPKRVSEISRLNTEFMKYSDTGVIFELPGLSKTQSSSKPKQVKYDAYPENPQLCVVSCIKTYCARTESKRDDSNRGYLLIMNRKPYASISAQTVSHWIRDIMGLAGIDTSKFKAHSARAASTSKASNAGVPIEEILSMADWSSQSTFVKFYRKVVTPHSYGKSVLRTCK</sequence>
<proteinExistence type="predicted"/>
<evidence type="ECO:0000259" key="4">
    <source>
        <dbReference type="PROSITE" id="PS51898"/>
    </source>
</evidence>
<evidence type="ECO:0000256" key="1">
    <source>
        <dbReference type="ARBA" id="ARBA00023125"/>
    </source>
</evidence>
<feature type="region of interest" description="Disordered" evidence="3">
    <location>
        <begin position="606"/>
        <end position="648"/>
    </location>
</feature>
<dbReference type="Gene3D" id="3.10.100.10">
    <property type="entry name" value="Mannose-Binding Protein A, subunit A"/>
    <property type="match status" value="1"/>
</dbReference>
<dbReference type="InterPro" id="IPR011010">
    <property type="entry name" value="DNA_brk_join_enz"/>
</dbReference>
<dbReference type="Proteomes" id="UP001186944">
    <property type="component" value="Unassembled WGS sequence"/>
</dbReference>
<evidence type="ECO:0000313" key="5">
    <source>
        <dbReference type="EMBL" id="KAK3103125.1"/>
    </source>
</evidence>
<feature type="compositionally biased region" description="Basic and acidic residues" evidence="3">
    <location>
        <begin position="382"/>
        <end position="399"/>
    </location>
</feature>
<dbReference type="InterPro" id="IPR016187">
    <property type="entry name" value="CTDL_fold"/>
</dbReference>
<feature type="compositionally biased region" description="Basic residues" evidence="3">
    <location>
        <begin position="443"/>
        <end position="454"/>
    </location>
</feature>
<dbReference type="GO" id="GO:0003677">
    <property type="term" value="F:DNA binding"/>
    <property type="evidence" value="ECO:0007669"/>
    <property type="project" value="UniProtKB-KW"/>
</dbReference>
<evidence type="ECO:0000256" key="2">
    <source>
        <dbReference type="ARBA" id="ARBA00023172"/>
    </source>
</evidence>
<dbReference type="PROSITE" id="PS51898">
    <property type="entry name" value="TYR_RECOMBINASE"/>
    <property type="match status" value="1"/>
</dbReference>
<dbReference type="Gene3D" id="3.10.10.10">
    <property type="entry name" value="HIV Type 1 Reverse Transcriptase, subunit A, domain 1"/>
    <property type="match status" value="1"/>
</dbReference>
<dbReference type="PANTHER" id="PTHR35617:SF3">
    <property type="entry name" value="CORE-BINDING (CB) DOMAIN-CONTAINING PROTEIN"/>
    <property type="match status" value="1"/>
</dbReference>
<evidence type="ECO:0000313" key="6">
    <source>
        <dbReference type="Proteomes" id="UP001186944"/>
    </source>
</evidence>
<feature type="region of interest" description="Disordered" evidence="3">
    <location>
        <begin position="549"/>
        <end position="570"/>
    </location>
</feature>
<dbReference type="PANTHER" id="PTHR35617">
    <property type="entry name" value="PHAGE_INTEGRASE DOMAIN-CONTAINING PROTEIN"/>
    <property type="match status" value="1"/>
</dbReference>